<feature type="transmembrane region" description="Helical" evidence="6">
    <location>
        <begin position="187"/>
        <end position="204"/>
    </location>
</feature>
<keyword evidence="3 6" id="KW-0812">Transmembrane</keyword>
<evidence type="ECO:0000256" key="6">
    <source>
        <dbReference type="RuleBase" id="RU363041"/>
    </source>
</evidence>
<dbReference type="GO" id="GO:0005886">
    <property type="term" value="C:plasma membrane"/>
    <property type="evidence" value="ECO:0007669"/>
    <property type="project" value="UniProtKB-SubCell"/>
</dbReference>
<proteinExistence type="inferred from homology"/>
<keyword evidence="4 6" id="KW-1133">Transmembrane helix</keyword>
<dbReference type="InterPro" id="IPR051598">
    <property type="entry name" value="TSUP/Inactive_protease-like"/>
</dbReference>
<dbReference type="InterPro" id="IPR002781">
    <property type="entry name" value="TM_pro_TauE-like"/>
</dbReference>
<gene>
    <name evidence="7" type="ORF">FE784_08685</name>
</gene>
<dbReference type="PANTHER" id="PTHR43701:SF2">
    <property type="entry name" value="MEMBRANE TRANSPORTER PROTEIN YJNA-RELATED"/>
    <property type="match status" value="1"/>
</dbReference>
<dbReference type="Pfam" id="PF01925">
    <property type="entry name" value="TauE"/>
    <property type="match status" value="1"/>
</dbReference>
<comment type="similarity">
    <text evidence="2 6">Belongs to the 4-toluene sulfonate uptake permease (TSUP) (TC 2.A.102) family.</text>
</comment>
<evidence type="ECO:0000313" key="7">
    <source>
        <dbReference type="EMBL" id="TNJ66745.1"/>
    </source>
</evidence>
<evidence type="ECO:0000256" key="4">
    <source>
        <dbReference type="ARBA" id="ARBA00022989"/>
    </source>
</evidence>
<evidence type="ECO:0000256" key="3">
    <source>
        <dbReference type="ARBA" id="ARBA00022692"/>
    </source>
</evidence>
<keyword evidence="5 6" id="KW-0472">Membrane</keyword>
<dbReference type="PANTHER" id="PTHR43701">
    <property type="entry name" value="MEMBRANE TRANSPORTER PROTEIN MJ0441-RELATED"/>
    <property type="match status" value="1"/>
</dbReference>
<name>A0A5C4TCW7_9BACL</name>
<feature type="transmembrane region" description="Helical" evidence="6">
    <location>
        <begin position="102"/>
        <end position="124"/>
    </location>
</feature>
<feature type="transmembrane region" description="Helical" evidence="6">
    <location>
        <begin position="211"/>
        <end position="231"/>
    </location>
</feature>
<reference evidence="7 8" key="1">
    <citation type="submission" date="2019-05" db="EMBL/GenBank/DDBJ databases">
        <title>We sequenced the genome of Paenibacillus hemerocallicola KCTC 33185 for further insight into its adaptation and study the phylogeny of Paenibacillus.</title>
        <authorList>
            <person name="Narsing Rao M.P."/>
        </authorList>
    </citation>
    <scope>NUCLEOTIDE SEQUENCE [LARGE SCALE GENOMIC DNA]</scope>
    <source>
        <strain evidence="7 8">KCTC 33185</strain>
    </source>
</reference>
<feature type="transmembrane region" description="Helical" evidence="6">
    <location>
        <begin position="70"/>
        <end position="90"/>
    </location>
</feature>
<protein>
    <recommendedName>
        <fullName evidence="6">Probable membrane transporter protein</fullName>
    </recommendedName>
</protein>
<keyword evidence="8" id="KW-1185">Reference proteome</keyword>
<evidence type="ECO:0000256" key="2">
    <source>
        <dbReference type="ARBA" id="ARBA00009142"/>
    </source>
</evidence>
<organism evidence="7 8">
    <name type="scientific">Paenibacillus hemerocallicola</name>
    <dbReference type="NCBI Taxonomy" id="1172614"/>
    <lineage>
        <taxon>Bacteria</taxon>
        <taxon>Bacillati</taxon>
        <taxon>Bacillota</taxon>
        <taxon>Bacilli</taxon>
        <taxon>Bacillales</taxon>
        <taxon>Paenibacillaceae</taxon>
        <taxon>Paenibacillus</taxon>
    </lineage>
</organism>
<evidence type="ECO:0000256" key="1">
    <source>
        <dbReference type="ARBA" id="ARBA00004141"/>
    </source>
</evidence>
<sequence length="254" mass="26983">MDWGISLLGMLVGFLVGLTGVGGAALLTPILVLVGINPTLAVGTDLFYNSVTKLFGTIQHFRQKTIELRLVLYLAAGSIPGAVVSIVALHQFEAAYHNQEQIVRSAMGIMLIVVALLTLSKQLFDRKGKENRLQEKPLEQKKLMTVSIGFVLGFIVGLTSIGSGSLFAIALLYLYRISASKLVGTDIAHALLLVTAAGLLHASYGNVDFGLAFQLLIGSIPGVWIGSSLSAKVPAKPLRAIMASLILISGFKLL</sequence>
<keyword evidence="6" id="KW-1003">Cell membrane</keyword>
<evidence type="ECO:0000256" key="5">
    <source>
        <dbReference type="ARBA" id="ARBA00023136"/>
    </source>
</evidence>
<dbReference type="AlphaFoldDB" id="A0A5C4TCW7"/>
<comment type="caution">
    <text evidence="7">The sequence shown here is derived from an EMBL/GenBank/DDBJ whole genome shotgun (WGS) entry which is preliminary data.</text>
</comment>
<feature type="transmembrane region" description="Helical" evidence="6">
    <location>
        <begin position="145"/>
        <end position="175"/>
    </location>
</feature>
<dbReference type="Proteomes" id="UP000307943">
    <property type="component" value="Unassembled WGS sequence"/>
</dbReference>
<accession>A0A5C4TCW7</accession>
<evidence type="ECO:0000313" key="8">
    <source>
        <dbReference type="Proteomes" id="UP000307943"/>
    </source>
</evidence>
<dbReference type="OrthoDB" id="5189995at2"/>
<comment type="subcellular location">
    <subcellularLocation>
        <location evidence="6">Cell membrane</location>
        <topology evidence="6">Multi-pass membrane protein</topology>
    </subcellularLocation>
    <subcellularLocation>
        <location evidence="1">Membrane</location>
        <topology evidence="1">Multi-pass membrane protein</topology>
    </subcellularLocation>
</comment>
<dbReference type="RefSeq" id="WP_139601911.1">
    <property type="nucleotide sequence ID" value="NZ_VDCQ01000009.1"/>
</dbReference>
<dbReference type="EMBL" id="VDCQ01000009">
    <property type="protein sequence ID" value="TNJ66745.1"/>
    <property type="molecule type" value="Genomic_DNA"/>
</dbReference>